<dbReference type="EMBL" id="LAZR01057586">
    <property type="protein sequence ID" value="KKK71756.1"/>
    <property type="molecule type" value="Genomic_DNA"/>
</dbReference>
<accession>A0A0F9AHU7</accession>
<sequence>DDIVKNIGAFKNDFKTGGWIAYQESLKLQNTPSGISLLTQDELLRRTNSRTETARYEATIGAGFLGQKRCNQWKVITAYTDEGGNEWTIGMTASGSGVYDNTPDGIPYTGKTDRPIGSNWGCTQPETITPGKVASEAITQALFADIAYLQNSEGLQQILSAAINASINRLTKETVDGLAYATTKRNYTQQKNCDDLEGGVKVACKAVGPILKIRESLQKFFSKKLSRHIATDAKEQIEEGVETIRDTQVLNDELMEKLGELRTCFENKGETIAIGENQFSDIDTELATAFNQYTEAVKLLDNVTIDTLSRNADLRVQITSSTLNFEQFFNSIEGLQGLEISATNVSSTIAEAEKRGSFIGVSSLDMSKLELLVRKVVEKVLVGT</sequence>
<proteinExistence type="predicted"/>
<feature type="non-terminal residue" evidence="1">
    <location>
        <position position="384"/>
    </location>
</feature>
<feature type="non-terminal residue" evidence="1">
    <location>
        <position position="1"/>
    </location>
</feature>
<name>A0A0F9AHU7_9ZZZZ</name>
<protein>
    <submittedName>
        <fullName evidence="1">Uncharacterized protein</fullName>
    </submittedName>
</protein>
<gene>
    <name evidence="1" type="ORF">LCGC14_2910730</name>
</gene>
<comment type="caution">
    <text evidence="1">The sequence shown here is derived from an EMBL/GenBank/DDBJ whole genome shotgun (WGS) entry which is preliminary data.</text>
</comment>
<reference evidence="1" key="1">
    <citation type="journal article" date="2015" name="Nature">
        <title>Complex archaea that bridge the gap between prokaryotes and eukaryotes.</title>
        <authorList>
            <person name="Spang A."/>
            <person name="Saw J.H."/>
            <person name="Jorgensen S.L."/>
            <person name="Zaremba-Niedzwiedzka K."/>
            <person name="Martijn J."/>
            <person name="Lind A.E."/>
            <person name="van Eijk R."/>
            <person name="Schleper C."/>
            <person name="Guy L."/>
            <person name="Ettema T.J."/>
        </authorList>
    </citation>
    <scope>NUCLEOTIDE SEQUENCE</scope>
</reference>
<organism evidence="1">
    <name type="scientific">marine sediment metagenome</name>
    <dbReference type="NCBI Taxonomy" id="412755"/>
    <lineage>
        <taxon>unclassified sequences</taxon>
        <taxon>metagenomes</taxon>
        <taxon>ecological metagenomes</taxon>
    </lineage>
</organism>
<dbReference type="AlphaFoldDB" id="A0A0F9AHU7"/>
<evidence type="ECO:0000313" key="1">
    <source>
        <dbReference type="EMBL" id="KKK71756.1"/>
    </source>
</evidence>